<dbReference type="Pfam" id="PF08596">
    <property type="entry name" value="Lgl_C"/>
    <property type="match status" value="1"/>
</dbReference>
<comment type="caution">
    <text evidence="5">The sequence shown here is derived from an EMBL/GenBank/DDBJ whole genome shotgun (WGS) entry which is preliminary data.</text>
</comment>
<evidence type="ECO:0000313" key="5">
    <source>
        <dbReference type="EMBL" id="KAK8916706.1"/>
    </source>
</evidence>
<dbReference type="GO" id="GO:0045159">
    <property type="term" value="F:myosin II binding"/>
    <property type="evidence" value="ECO:0007669"/>
    <property type="project" value="TreeGrafter"/>
</dbReference>
<feature type="compositionally biased region" description="Basic and acidic residues" evidence="3">
    <location>
        <begin position="1008"/>
        <end position="1020"/>
    </location>
</feature>
<dbReference type="SMART" id="SM00320">
    <property type="entry name" value="WD40"/>
    <property type="match status" value="4"/>
</dbReference>
<reference evidence="5 6" key="1">
    <citation type="journal article" date="2022" name="Nat. Plants">
        <title>Genomes of leafy and leafless Platanthera orchids illuminate the evolution of mycoheterotrophy.</title>
        <authorList>
            <person name="Li M.H."/>
            <person name="Liu K.W."/>
            <person name="Li Z."/>
            <person name="Lu H.C."/>
            <person name="Ye Q.L."/>
            <person name="Zhang D."/>
            <person name="Wang J.Y."/>
            <person name="Li Y.F."/>
            <person name="Zhong Z.M."/>
            <person name="Liu X."/>
            <person name="Yu X."/>
            <person name="Liu D.K."/>
            <person name="Tu X.D."/>
            <person name="Liu B."/>
            <person name="Hao Y."/>
            <person name="Liao X.Y."/>
            <person name="Jiang Y.T."/>
            <person name="Sun W.H."/>
            <person name="Chen J."/>
            <person name="Chen Y.Q."/>
            <person name="Ai Y."/>
            <person name="Zhai J.W."/>
            <person name="Wu S.S."/>
            <person name="Zhou Z."/>
            <person name="Hsiao Y.Y."/>
            <person name="Wu W.L."/>
            <person name="Chen Y.Y."/>
            <person name="Lin Y.F."/>
            <person name="Hsu J.L."/>
            <person name="Li C.Y."/>
            <person name="Wang Z.W."/>
            <person name="Zhao X."/>
            <person name="Zhong W.Y."/>
            <person name="Ma X.K."/>
            <person name="Ma L."/>
            <person name="Huang J."/>
            <person name="Chen G.Z."/>
            <person name="Huang M.Z."/>
            <person name="Huang L."/>
            <person name="Peng D.H."/>
            <person name="Luo Y.B."/>
            <person name="Zou S.Q."/>
            <person name="Chen S.P."/>
            <person name="Lan S."/>
            <person name="Tsai W.C."/>
            <person name="Van de Peer Y."/>
            <person name="Liu Z.J."/>
        </authorList>
    </citation>
    <scope>NUCLEOTIDE SEQUENCE [LARGE SCALE GENOMIC DNA]</scope>
    <source>
        <strain evidence="5">Lor287</strain>
    </source>
</reference>
<proteinExistence type="inferred from homology"/>
<keyword evidence="2" id="KW-0268">Exocytosis</keyword>
<evidence type="ECO:0000313" key="6">
    <source>
        <dbReference type="Proteomes" id="UP001418222"/>
    </source>
</evidence>
<name>A0AAP0AVU2_9ASPA</name>
<accession>A0AAP0AVU2</accession>
<protein>
    <recommendedName>
        <fullName evidence="4">Lethal giant larvae (Lgl)-like C-terminal domain-containing protein</fullName>
    </recommendedName>
</protein>
<comment type="similarity">
    <text evidence="1">Belongs to the WD repeat L(2)GL family.</text>
</comment>
<dbReference type="GO" id="GO:0005737">
    <property type="term" value="C:cytoplasm"/>
    <property type="evidence" value="ECO:0007669"/>
    <property type="project" value="TreeGrafter"/>
</dbReference>
<evidence type="ECO:0000256" key="2">
    <source>
        <dbReference type="ARBA" id="ARBA00022483"/>
    </source>
</evidence>
<feature type="region of interest" description="Disordered" evidence="3">
    <location>
        <begin position="969"/>
        <end position="1037"/>
    </location>
</feature>
<dbReference type="Proteomes" id="UP001418222">
    <property type="component" value="Unassembled WGS sequence"/>
</dbReference>
<dbReference type="InterPro" id="IPR015943">
    <property type="entry name" value="WD40/YVTN_repeat-like_dom_sf"/>
</dbReference>
<dbReference type="CDD" id="cd15873">
    <property type="entry name" value="R-SNARE_STXBP5_6"/>
    <property type="match status" value="1"/>
</dbReference>
<evidence type="ECO:0000256" key="3">
    <source>
        <dbReference type="SAM" id="MobiDB-lite"/>
    </source>
</evidence>
<keyword evidence="6" id="KW-1185">Reference proteome</keyword>
<evidence type="ECO:0000259" key="4">
    <source>
        <dbReference type="Pfam" id="PF08596"/>
    </source>
</evidence>
<dbReference type="EMBL" id="JBBWWQ010000020">
    <property type="protein sequence ID" value="KAK8916706.1"/>
    <property type="molecule type" value="Genomic_DNA"/>
</dbReference>
<feature type="compositionally biased region" description="Polar residues" evidence="3">
    <location>
        <begin position="1023"/>
        <end position="1037"/>
    </location>
</feature>
<dbReference type="PANTHER" id="PTHR10241">
    <property type="entry name" value="LETHAL 2 GIANT LARVAE PROTEIN"/>
    <property type="match status" value="1"/>
</dbReference>
<dbReference type="GO" id="GO:0005886">
    <property type="term" value="C:plasma membrane"/>
    <property type="evidence" value="ECO:0007669"/>
    <property type="project" value="TreeGrafter"/>
</dbReference>
<dbReference type="InterPro" id="IPR036322">
    <property type="entry name" value="WD40_repeat_dom_sf"/>
</dbReference>
<feature type="domain" description="Lethal giant larvae (Lgl)-like C-terminal" evidence="4">
    <location>
        <begin position="591"/>
        <end position="851"/>
    </location>
</feature>
<organism evidence="5 6">
    <name type="scientific">Platanthera zijinensis</name>
    <dbReference type="NCBI Taxonomy" id="2320716"/>
    <lineage>
        <taxon>Eukaryota</taxon>
        <taxon>Viridiplantae</taxon>
        <taxon>Streptophyta</taxon>
        <taxon>Embryophyta</taxon>
        <taxon>Tracheophyta</taxon>
        <taxon>Spermatophyta</taxon>
        <taxon>Magnoliopsida</taxon>
        <taxon>Liliopsida</taxon>
        <taxon>Asparagales</taxon>
        <taxon>Orchidaceae</taxon>
        <taxon>Orchidoideae</taxon>
        <taxon>Orchideae</taxon>
        <taxon>Orchidinae</taxon>
        <taxon>Platanthera</taxon>
    </lineage>
</organism>
<dbReference type="GO" id="GO:0006887">
    <property type="term" value="P:exocytosis"/>
    <property type="evidence" value="ECO:0007669"/>
    <property type="project" value="UniProtKB-KW"/>
</dbReference>
<dbReference type="GO" id="GO:0019905">
    <property type="term" value="F:syntaxin binding"/>
    <property type="evidence" value="ECO:0007669"/>
    <property type="project" value="TreeGrafter"/>
</dbReference>
<dbReference type="InterPro" id="IPR001680">
    <property type="entry name" value="WD40_rpt"/>
</dbReference>
<dbReference type="GO" id="GO:0005096">
    <property type="term" value="F:GTPase activator activity"/>
    <property type="evidence" value="ECO:0007669"/>
    <property type="project" value="TreeGrafter"/>
</dbReference>
<evidence type="ECO:0000256" key="1">
    <source>
        <dbReference type="ARBA" id="ARBA00008070"/>
    </source>
</evidence>
<dbReference type="GO" id="GO:0006893">
    <property type="term" value="P:Golgi to plasma membrane transport"/>
    <property type="evidence" value="ECO:0007669"/>
    <property type="project" value="TreeGrafter"/>
</dbReference>
<sequence>MFVKKLVEKASKKYGSNSTNSLRAEDVSPHLAFHYGIPSGSSVMAYDSIQQILAIATKDGRIKLFGRDNTQALLQSDEAAPSKFLQFLENQGILLNVNTNNNIEVWDIDAQILCHVYMVNEEITSFAIIRRSLFMYVGNCLGDVSILKFDQRQRTLLCMQYRIPFLESHGFGGQVPVMHILPQPMAETRRVLIVFRDGLLSLWGIQESKALFTVGSIQLSSIPETREVVSACWVSMFGNKVAVGYSNGDLFLWSIPVISENNATVMNKKEIYAAPNIPFIKLNLGYKLDKIPINSLRWVVSDGRVSRLYVNGFSDSGAYSLQVIILNDNSESRTIKLALPLTEPCLGMEIISSFNDGNKQKKDVLALLLKSGHLCLYVDSDIESFLLKSQSKSTPSIPNHIIVRLPYYESRITAAKLYASSLPSSGPTEEDTLCLPDKFPHFLSVDKRENFVLASTRFEGFTKIKRLYITGHMDGAINFWDASFPILLLILSVKPQQGEEENASGSSVTALHFDFSSQILICGDQGGLVRILSFKKEQFSSETMFSFLQGCWCLMLGIRLLKRAKHGAYNIQTIKLKGAILSASINTESKHLAVGTDKGYVFVIDIKGSSILYQKQFPTEIYSGTISLQFENCNHNGYVKNVLLIATEDSSVIAVEGDTGNDLNNNGVHTKKPARCLLMQTLDISSDGVCTAHLQELTQEKHDKDNTTKHSVILLCSEKAVRLYSLNHAAQGIKKLHCKKKLSGHCCFASVVSSHSSGVGLALLFVNGKLEIRSLPDLTLLRESAVRGFTNPSMKSFQNSNGAICCSSDGEFLMVNEDQEILFFSILLQKAVNRNLEPISRIYQRGIAMPQDSYSNPINTQKEKKKGIFGMVGMGSKSKNKEENNSEVSYSYTVEDLSAIFSSANFQFTDETMNTSAKDENVELDIDDINLDDHIDKPKGRNFSALNKQNLGKKFQEFKGLLKPKSEDKLAAGKEKIEEEKSPGSVDHIKKKYGYSTTNETYIPPSIAKERLNDNSRKLQETGARSSEMQDTARSFSSMAKELLRVSQK</sequence>
<dbReference type="AlphaFoldDB" id="A0AAP0AVU2"/>
<gene>
    <name evidence="5" type="ORF">KSP39_PZI022777</name>
</gene>
<dbReference type="PANTHER" id="PTHR10241:SF27">
    <property type="entry name" value="TRANSDUCIN_WD40 REPEAT-LIKE SUPERFAMILY PROTEIN"/>
    <property type="match status" value="1"/>
</dbReference>
<dbReference type="SUPFAM" id="SSF50978">
    <property type="entry name" value="WD40 repeat-like"/>
    <property type="match status" value="2"/>
</dbReference>
<dbReference type="InterPro" id="IPR013905">
    <property type="entry name" value="Lgl_C_dom"/>
</dbReference>
<dbReference type="Gene3D" id="2.130.10.10">
    <property type="entry name" value="YVTN repeat-like/Quinoprotein amine dehydrogenase"/>
    <property type="match status" value="2"/>
</dbReference>
<feature type="compositionally biased region" description="Basic and acidic residues" evidence="3">
    <location>
        <begin position="969"/>
        <end position="982"/>
    </location>
</feature>